<dbReference type="NCBIfam" id="TIGR01681">
    <property type="entry name" value="HAD-SF-IIIC"/>
    <property type="match status" value="1"/>
</dbReference>
<dbReference type="SUPFAM" id="SSF56784">
    <property type="entry name" value="HAD-like"/>
    <property type="match status" value="1"/>
</dbReference>
<dbReference type="SFLD" id="SFLDG01129">
    <property type="entry name" value="C1.5:_HAD__Beta-PGM__Phosphata"/>
    <property type="match status" value="1"/>
</dbReference>
<evidence type="ECO:0000313" key="1">
    <source>
        <dbReference type="EMBL" id="KIL00184.1"/>
    </source>
</evidence>
<gene>
    <name evidence="1" type="ORF">PAXRUDRAFT_821982</name>
</gene>
<name>A0A0D0DXB1_9AGAM</name>
<dbReference type="Proteomes" id="UP000054538">
    <property type="component" value="Unassembled WGS sequence"/>
</dbReference>
<reference evidence="1 2" key="1">
    <citation type="submission" date="2014-04" db="EMBL/GenBank/DDBJ databases">
        <authorList>
            <consortium name="DOE Joint Genome Institute"/>
            <person name="Kuo A."/>
            <person name="Kohler A."/>
            <person name="Jargeat P."/>
            <person name="Nagy L.G."/>
            <person name="Floudas D."/>
            <person name="Copeland A."/>
            <person name="Barry K.W."/>
            <person name="Cichocki N."/>
            <person name="Veneault-Fourrey C."/>
            <person name="LaButti K."/>
            <person name="Lindquist E.A."/>
            <person name="Lipzen A."/>
            <person name="Lundell T."/>
            <person name="Morin E."/>
            <person name="Murat C."/>
            <person name="Sun H."/>
            <person name="Tunlid A."/>
            <person name="Henrissat B."/>
            <person name="Grigoriev I.V."/>
            <person name="Hibbett D.S."/>
            <person name="Martin F."/>
            <person name="Nordberg H.P."/>
            <person name="Cantor M.N."/>
            <person name="Hua S.X."/>
        </authorList>
    </citation>
    <scope>NUCLEOTIDE SEQUENCE [LARGE SCALE GENOMIC DNA]</scope>
    <source>
        <strain evidence="1 2">Ve08.2h10</strain>
    </source>
</reference>
<dbReference type="FunCoup" id="A0A0D0DXB1">
    <property type="interactions" value="38"/>
</dbReference>
<keyword evidence="2" id="KW-1185">Reference proteome</keyword>
<dbReference type="NCBIfam" id="TIGR01685">
    <property type="entry name" value="MDP-1"/>
    <property type="match status" value="1"/>
</dbReference>
<dbReference type="STRING" id="930991.A0A0D0DXB1"/>
<sequence>MDNGPLPKLIVFDLDYTLWNFWIDTHVEPPLMQDKKTGVVSDSSNYGNPMTVEFYKDVPEILRSLRGKATVAAASRTSATKLAREALSLIRIPVSAGKAASSGVDSRPATKFFDHLEIYPGSKIAHFKQLHNKTGIPYSEMLFFDDETRNREVERKLGVTFVLVEAGTNWEVFEKGIREWRKRRPAVPTASQ</sequence>
<dbReference type="PANTHER" id="PTHR17901">
    <property type="entry name" value="MAGNESIUM-DEPENDENT PHOSPHATASE 1 MDP1"/>
    <property type="match status" value="1"/>
</dbReference>
<dbReference type="SFLD" id="SFLDG01131">
    <property type="entry name" value="C1.5.2:_MDP_Like"/>
    <property type="match status" value="1"/>
</dbReference>
<reference evidence="2" key="2">
    <citation type="submission" date="2015-01" db="EMBL/GenBank/DDBJ databases">
        <title>Evolutionary Origins and Diversification of the Mycorrhizal Mutualists.</title>
        <authorList>
            <consortium name="DOE Joint Genome Institute"/>
            <consortium name="Mycorrhizal Genomics Consortium"/>
            <person name="Kohler A."/>
            <person name="Kuo A."/>
            <person name="Nagy L.G."/>
            <person name="Floudas D."/>
            <person name="Copeland A."/>
            <person name="Barry K.W."/>
            <person name="Cichocki N."/>
            <person name="Veneault-Fourrey C."/>
            <person name="LaButti K."/>
            <person name="Lindquist E.A."/>
            <person name="Lipzen A."/>
            <person name="Lundell T."/>
            <person name="Morin E."/>
            <person name="Murat C."/>
            <person name="Riley R."/>
            <person name="Ohm R."/>
            <person name="Sun H."/>
            <person name="Tunlid A."/>
            <person name="Henrissat B."/>
            <person name="Grigoriev I.V."/>
            <person name="Hibbett D.S."/>
            <person name="Martin F."/>
        </authorList>
    </citation>
    <scope>NUCLEOTIDE SEQUENCE [LARGE SCALE GENOMIC DNA]</scope>
    <source>
        <strain evidence="2">Ve08.2h10</strain>
    </source>
</reference>
<dbReference type="InterPro" id="IPR010036">
    <property type="entry name" value="MDP_1_eu_arc"/>
</dbReference>
<dbReference type="PANTHER" id="PTHR17901:SF14">
    <property type="entry name" value="MAGNESIUM-DEPENDENT PHOSPHATASE 1"/>
    <property type="match status" value="1"/>
</dbReference>
<dbReference type="CDD" id="cd07501">
    <property type="entry name" value="HAD_MDP-1_like"/>
    <property type="match status" value="1"/>
</dbReference>
<dbReference type="InterPro" id="IPR035679">
    <property type="entry name" value="MDP-1_euk"/>
</dbReference>
<evidence type="ECO:0000313" key="2">
    <source>
        <dbReference type="Proteomes" id="UP000054538"/>
    </source>
</evidence>
<evidence type="ECO:0008006" key="3">
    <source>
        <dbReference type="Google" id="ProtNLM"/>
    </source>
</evidence>
<dbReference type="InParanoid" id="A0A0D0DXB1"/>
<dbReference type="Pfam" id="PF12689">
    <property type="entry name" value="Acid_PPase"/>
    <property type="match status" value="1"/>
</dbReference>
<dbReference type="GO" id="GO:0003993">
    <property type="term" value="F:acid phosphatase activity"/>
    <property type="evidence" value="ECO:0007669"/>
    <property type="project" value="TreeGrafter"/>
</dbReference>
<dbReference type="SFLD" id="SFLDS00003">
    <property type="entry name" value="Haloacid_Dehalogenase"/>
    <property type="match status" value="1"/>
</dbReference>
<dbReference type="HOGENOM" id="CLU_071162_0_0_1"/>
<dbReference type="Gene3D" id="3.40.50.1000">
    <property type="entry name" value="HAD superfamily/HAD-like"/>
    <property type="match status" value="1"/>
</dbReference>
<accession>A0A0D0DXB1</accession>
<dbReference type="InterPro" id="IPR010033">
    <property type="entry name" value="HAD_SF_ppase_IIIC"/>
</dbReference>
<dbReference type="InterPro" id="IPR023214">
    <property type="entry name" value="HAD_sf"/>
</dbReference>
<organism evidence="1 2">
    <name type="scientific">Paxillus rubicundulus Ve08.2h10</name>
    <dbReference type="NCBI Taxonomy" id="930991"/>
    <lineage>
        <taxon>Eukaryota</taxon>
        <taxon>Fungi</taxon>
        <taxon>Dikarya</taxon>
        <taxon>Basidiomycota</taxon>
        <taxon>Agaricomycotina</taxon>
        <taxon>Agaricomycetes</taxon>
        <taxon>Agaricomycetidae</taxon>
        <taxon>Boletales</taxon>
        <taxon>Paxilineae</taxon>
        <taxon>Paxillaceae</taxon>
        <taxon>Paxillus</taxon>
    </lineage>
</organism>
<dbReference type="EMBL" id="KN824840">
    <property type="protein sequence ID" value="KIL00184.1"/>
    <property type="molecule type" value="Genomic_DNA"/>
</dbReference>
<dbReference type="InterPro" id="IPR036412">
    <property type="entry name" value="HAD-like_sf"/>
</dbReference>
<dbReference type="OrthoDB" id="2865258at2759"/>
<protein>
    <recommendedName>
        <fullName evidence="3">Magnesium-dependent phosphatase-1</fullName>
    </recommendedName>
</protein>
<dbReference type="AlphaFoldDB" id="A0A0D0DXB1"/>
<proteinExistence type="predicted"/>